<organism evidence="1 2">
    <name type="scientific">Pseudomonas syringae pv. pisi str. 1704B</name>
    <dbReference type="NCBI Taxonomy" id="629263"/>
    <lineage>
        <taxon>Bacteria</taxon>
        <taxon>Pseudomonadati</taxon>
        <taxon>Pseudomonadota</taxon>
        <taxon>Gammaproteobacteria</taxon>
        <taxon>Pseudomonadales</taxon>
        <taxon>Pseudomonadaceae</taxon>
        <taxon>Pseudomonas</taxon>
        <taxon>Pseudomonas syringae</taxon>
    </lineage>
</organism>
<dbReference type="InterPro" id="IPR029058">
    <property type="entry name" value="AB_hydrolase_fold"/>
</dbReference>
<gene>
    <name evidence="1" type="ORF">PSYPI_44356</name>
</gene>
<dbReference type="Proteomes" id="UP000004986">
    <property type="component" value="Unassembled WGS sequence"/>
</dbReference>
<name>F3GPK4_PSESJ</name>
<proteinExistence type="predicted"/>
<accession>F3GPK4</accession>
<dbReference type="AlphaFoldDB" id="F3GPK4"/>
<feature type="non-terminal residue" evidence="1">
    <location>
        <position position="66"/>
    </location>
</feature>
<keyword evidence="2" id="KW-1185">Reference proteome</keyword>
<evidence type="ECO:0000313" key="2">
    <source>
        <dbReference type="Proteomes" id="UP000004986"/>
    </source>
</evidence>
<comment type="caution">
    <text evidence="1">The sequence shown here is derived from an EMBL/GenBank/DDBJ whole genome shotgun (WGS) entry which is preliminary data.</text>
</comment>
<sequence length="66" mass="7167">QKGLSPTRHLDDWLGSGGDSLKAMRLRSAIRTHWQREITLGAVLSESFSALAERLGDEQGAASAYP</sequence>
<dbReference type="Gene3D" id="3.40.50.1820">
    <property type="entry name" value="alpha/beta hydrolase"/>
    <property type="match status" value="1"/>
</dbReference>
<dbReference type="InterPro" id="IPR036736">
    <property type="entry name" value="ACP-like_sf"/>
</dbReference>
<reference evidence="1 2" key="1">
    <citation type="journal article" date="2011" name="PLoS Pathog.">
        <title>Dynamic evolution of pathogenicity revealed by sequencing and comparative genomics of 19 Pseudomonas syringae isolates.</title>
        <authorList>
            <person name="Baltrus D.A."/>
            <person name="Nishimura M.T."/>
            <person name="Romanchuk A."/>
            <person name="Chang J.H."/>
            <person name="Mukhtar M.S."/>
            <person name="Cherkis K."/>
            <person name="Roach J."/>
            <person name="Grant S.R."/>
            <person name="Jones C.D."/>
            <person name="Dangl J.L."/>
        </authorList>
    </citation>
    <scope>NUCLEOTIDE SEQUENCE [LARGE SCALE GENOMIC DNA]</scope>
    <source>
        <strain evidence="1 2">1704B</strain>
    </source>
</reference>
<feature type="non-terminal residue" evidence="1">
    <location>
        <position position="1"/>
    </location>
</feature>
<protein>
    <submittedName>
        <fullName evidence="1">Amino acid adenylation</fullName>
    </submittedName>
</protein>
<dbReference type="EMBL" id="AEAI01003728">
    <property type="protein sequence ID" value="EGH49007.1"/>
    <property type="molecule type" value="Genomic_DNA"/>
</dbReference>
<dbReference type="SUPFAM" id="SSF47336">
    <property type="entry name" value="ACP-like"/>
    <property type="match status" value="1"/>
</dbReference>
<evidence type="ECO:0000313" key="1">
    <source>
        <dbReference type="EMBL" id="EGH49007.1"/>
    </source>
</evidence>